<accession>A0A165ZQV4</accession>
<dbReference type="AlphaFoldDB" id="A0A165ZQV4"/>
<dbReference type="EMBL" id="LMCB01000010">
    <property type="protein sequence ID" value="KZL20185.1"/>
    <property type="molecule type" value="Genomic_DNA"/>
</dbReference>
<dbReference type="Proteomes" id="UP000076577">
    <property type="component" value="Unassembled WGS sequence"/>
</dbReference>
<dbReference type="InterPro" id="IPR025361">
    <property type="entry name" value="DUF4265"/>
</dbReference>
<dbReference type="RefSeq" id="WP_068004498.1">
    <property type="nucleotide sequence ID" value="NZ_FOFM01000003.1"/>
</dbReference>
<protein>
    <recommendedName>
        <fullName evidence="3">DUF4265 domain-containing protein</fullName>
    </recommendedName>
</protein>
<organism evidence="1 2">
    <name type="scientific">Pseudovibrio axinellae</name>
    <dbReference type="NCBI Taxonomy" id="989403"/>
    <lineage>
        <taxon>Bacteria</taxon>
        <taxon>Pseudomonadati</taxon>
        <taxon>Pseudomonadota</taxon>
        <taxon>Alphaproteobacteria</taxon>
        <taxon>Hyphomicrobiales</taxon>
        <taxon>Stappiaceae</taxon>
        <taxon>Pseudovibrio</taxon>
    </lineage>
</organism>
<dbReference type="STRING" id="989403.SAMN05421798_103200"/>
<keyword evidence="2" id="KW-1185">Reference proteome</keyword>
<proteinExistence type="predicted"/>
<comment type="caution">
    <text evidence="1">The sequence shown here is derived from an EMBL/GenBank/DDBJ whole genome shotgun (WGS) entry which is preliminary data.</text>
</comment>
<gene>
    <name evidence="1" type="ORF">PsAD2_01479</name>
</gene>
<sequence>MNKNSDLHKLIFPLDPHDWHGIGSETVWVRSLGGNRYQLENTPFFATGVANGDELLATREKGRLVFDKIVKASGHSTYRIMVEESTQPQDFAKYWAKLEKLGCTCEDIDADPPLFSVDIPATTDIHSAYAILEEGEGLGIWAFEEGHCGHQV</sequence>
<name>A0A165ZQV4_9HYPH</name>
<evidence type="ECO:0000313" key="2">
    <source>
        <dbReference type="Proteomes" id="UP000076577"/>
    </source>
</evidence>
<evidence type="ECO:0000313" key="1">
    <source>
        <dbReference type="EMBL" id="KZL20185.1"/>
    </source>
</evidence>
<dbReference type="Pfam" id="PF14085">
    <property type="entry name" value="DUF4265"/>
    <property type="match status" value="1"/>
</dbReference>
<evidence type="ECO:0008006" key="3">
    <source>
        <dbReference type="Google" id="ProtNLM"/>
    </source>
</evidence>
<dbReference type="OrthoDB" id="8617673at2"/>
<dbReference type="PATRIC" id="fig|989403.3.peg.1577"/>
<reference evidence="1 2" key="1">
    <citation type="journal article" date="2016" name="Front. Microbiol.">
        <title>Comparative Genomic Analysis Reveals a Diverse Repertoire of Genes Involved in Prokaryote-Eukaryote Interactions within the Pseudovibrio Genus.</title>
        <authorList>
            <person name="Romano S."/>
            <person name="Fernandez-Guerra A."/>
            <person name="Reen F.J."/>
            <person name="Glockner F.O."/>
            <person name="Crowley S.P."/>
            <person name="O'Sullivan O."/>
            <person name="Cotter P.D."/>
            <person name="Adams C."/>
            <person name="Dobson A.D."/>
            <person name="O'Gara F."/>
        </authorList>
    </citation>
    <scope>NUCLEOTIDE SEQUENCE [LARGE SCALE GENOMIC DNA]</scope>
    <source>
        <strain evidence="1 2">Ad2</strain>
    </source>
</reference>